<keyword evidence="4" id="KW-1185">Reference proteome</keyword>
<dbReference type="SUPFAM" id="SSF56219">
    <property type="entry name" value="DNase I-like"/>
    <property type="match status" value="1"/>
</dbReference>
<dbReference type="InterPro" id="IPR005135">
    <property type="entry name" value="Endo/exonuclease/phosphatase"/>
</dbReference>
<dbReference type="InterPro" id="IPR044730">
    <property type="entry name" value="RNase_H-like_dom_plant"/>
</dbReference>
<dbReference type="Gene3D" id="3.30.420.10">
    <property type="entry name" value="Ribonuclease H-like superfamily/Ribonuclease H"/>
    <property type="match status" value="1"/>
</dbReference>
<dbReference type="CDD" id="cd06222">
    <property type="entry name" value="RNase_H_like"/>
    <property type="match status" value="1"/>
</dbReference>
<dbReference type="InterPro" id="IPR052929">
    <property type="entry name" value="RNase_H-like_EbsB-rel"/>
</dbReference>
<dbReference type="InterPro" id="IPR036691">
    <property type="entry name" value="Endo/exonu/phosph_ase_sf"/>
</dbReference>
<dbReference type="Proteomes" id="UP001187471">
    <property type="component" value="Unassembled WGS sequence"/>
</dbReference>
<evidence type="ECO:0008006" key="5">
    <source>
        <dbReference type="Google" id="ProtNLM"/>
    </source>
</evidence>
<dbReference type="Pfam" id="PF03372">
    <property type="entry name" value="Exo_endo_phos"/>
    <property type="match status" value="1"/>
</dbReference>
<name>A0AA88RPQ4_9ASTE</name>
<sequence length="669" mass="76927">MSCLSWNCCGLGNPRTIRELEGSLNKEDPHLVFLSETRCRSRKVEYLKNKWGMHGLYVNPNGMSGGLALLWKKEVNVAIQSFSHHHIDATIGTDHNTPKWRFTGFYGHPQVAKRMESWNLLRKLKGRDCLPWLCGGDFNEILRQDEKEGRTPKANWQMRNFREALDDCGLADLEYSGFKFTWCNNHTQPATVRERLDRFCATAEWMNAFPNAKVRHLNTIASDHSPILLYLKDDCLKASQKAKKKFRFESMWIRKEQCTEIIKSAWEKIEEGCSFKKIVSKIKDCRVGLLRWNITTIGNVQARIRATLDKIATIKMNPITEESKQCERELIMELDELRNMEEDFWKQRSHENWASEGDRNTRFFHNKASARKKRSNITNIRGANGEWCQDGQEREHAIVSYFEDLFTTANPSEQALQEAMFEDTYCSNNVLSWWQEVNSRIKIHEMELFVVVCWFLWKNRNMTIFHGAQMDALELYSEASHYMDYFRNAQENIRTNPPPKTNKVVWSPPCGNWVKINFDAAIFGKERNMGCGIIVRDSKGSVLAALSKKIYGVTDPEHAEAIAAGEAAWFGYDCGFNFVQMEGDAKLIINALNSSEENLSAIGGIIDDVKRIAHCFDSCTFQHIKRSGNEAAHGLAKFAYSLTEALVWMGDVPPVVMPSILKDCNIFNQ</sequence>
<evidence type="ECO:0000259" key="1">
    <source>
        <dbReference type="Pfam" id="PF03372"/>
    </source>
</evidence>
<feature type="domain" description="RNase H type-1" evidence="2">
    <location>
        <begin position="517"/>
        <end position="639"/>
    </location>
</feature>
<dbReference type="Gene3D" id="3.60.10.10">
    <property type="entry name" value="Endonuclease/exonuclease/phosphatase"/>
    <property type="match status" value="1"/>
</dbReference>
<evidence type="ECO:0000313" key="4">
    <source>
        <dbReference type="Proteomes" id="UP001187471"/>
    </source>
</evidence>
<dbReference type="InterPro" id="IPR036397">
    <property type="entry name" value="RNaseH_sf"/>
</dbReference>
<gene>
    <name evidence="3" type="ORF">RJ640_027691</name>
</gene>
<dbReference type="AlphaFoldDB" id="A0AA88RPQ4"/>
<proteinExistence type="predicted"/>
<dbReference type="GO" id="GO:0004523">
    <property type="term" value="F:RNA-DNA hybrid ribonuclease activity"/>
    <property type="evidence" value="ECO:0007669"/>
    <property type="project" value="InterPro"/>
</dbReference>
<feature type="domain" description="Endonuclease/exonuclease/phosphatase" evidence="1">
    <location>
        <begin position="4"/>
        <end position="224"/>
    </location>
</feature>
<dbReference type="GO" id="GO:0003676">
    <property type="term" value="F:nucleic acid binding"/>
    <property type="evidence" value="ECO:0007669"/>
    <property type="project" value="InterPro"/>
</dbReference>
<comment type="caution">
    <text evidence="3">The sequence shown here is derived from an EMBL/GenBank/DDBJ whole genome shotgun (WGS) entry which is preliminary data.</text>
</comment>
<dbReference type="Pfam" id="PF13456">
    <property type="entry name" value="RVT_3"/>
    <property type="match status" value="1"/>
</dbReference>
<dbReference type="EMBL" id="JAVXUO010000271">
    <property type="protein sequence ID" value="KAK2993813.1"/>
    <property type="molecule type" value="Genomic_DNA"/>
</dbReference>
<dbReference type="PANTHER" id="PTHR47074:SF48">
    <property type="entry name" value="POLYNUCLEOTIDYL TRANSFERASE, RIBONUCLEASE H-LIKE SUPERFAMILY PROTEIN"/>
    <property type="match status" value="1"/>
</dbReference>
<dbReference type="PANTHER" id="PTHR47074">
    <property type="entry name" value="BNAC02G40300D PROTEIN"/>
    <property type="match status" value="1"/>
</dbReference>
<evidence type="ECO:0000313" key="3">
    <source>
        <dbReference type="EMBL" id="KAK2993813.1"/>
    </source>
</evidence>
<dbReference type="SUPFAM" id="SSF53098">
    <property type="entry name" value="Ribonuclease H-like"/>
    <property type="match status" value="1"/>
</dbReference>
<organism evidence="3 4">
    <name type="scientific">Escallonia rubra</name>
    <dbReference type="NCBI Taxonomy" id="112253"/>
    <lineage>
        <taxon>Eukaryota</taxon>
        <taxon>Viridiplantae</taxon>
        <taxon>Streptophyta</taxon>
        <taxon>Embryophyta</taxon>
        <taxon>Tracheophyta</taxon>
        <taxon>Spermatophyta</taxon>
        <taxon>Magnoliopsida</taxon>
        <taxon>eudicotyledons</taxon>
        <taxon>Gunneridae</taxon>
        <taxon>Pentapetalae</taxon>
        <taxon>asterids</taxon>
        <taxon>campanulids</taxon>
        <taxon>Escalloniales</taxon>
        <taxon>Escalloniaceae</taxon>
        <taxon>Escallonia</taxon>
    </lineage>
</organism>
<reference evidence="3" key="1">
    <citation type="submission" date="2022-12" db="EMBL/GenBank/DDBJ databases">
        <title>Draft genome assemblies for two species of Escallonia (Escalloniales).</title>
        <authorList>
            <person name="Chanderbali A."/>
            <person name="Dervinis C."/>
            <person name="Anghel I."/>
            <person name="Soltis D."/>
            <person name="Soltis P."/>
            <person name="Zapata F."/>
        </authorList>
    </citation>
    <scope>NUCLEOTIDE SEQUENCE</scope>
    <source>
        <strain evidence="3">UCBG92.1500</strain>
        <tissue evidence="3">Leaf</tissue>
    </source>
</reference>
<dbReference type="InterPro" id="IPR002156">
    <property type="entry name" value="RNaseH_domain"/>
</dbReference>
<evidence type="ECO:0000259" key="2">
    <source>
        <dbReference type="Pfam" id="PF13456"/>
    </source>
</evidence>
<accession>A0AA88RPQ4</accession>
<protein>
    <recommendedName>
        <fullName evidence="5">RNase H type-1 domain-containing protein</fullName>
    </recommendedName>
</protein>
<dbReference type="InterPro" id="IPR012337">
    <property type="entry name" value="RNaseH-like_sf"/>
</dbReference>